<dbReference type="Proteomes" id="UP001153331">
    <property type="component" value="Unassembled WGS sequence"/>
</dbReference>
<gene>
    <name evidence="1" type="ORF">OPT61_g9149</name>
</gene>
<name>A0ACC2HW80_9PLEO</name>
<accession>A0ACC2HW80</accession>
<keyword evidence="2" id="KW-1185">Reference proteome</keyword>
<comment type="caution">
    <text evidence="1">The sequence shown here is derived from an EMBL/GenBank/DDBJ whole genome shotgun (WGS) entry which is preliminary data.</text>
</comment>
<dbReference type="EMBL" id="JAPHNI010001022">
    <property type="protein sequence ID" value="KAJ8107024.1"/>
    <property type="molecule type" value="Genomic_DNA"/>
</dbReference>
<reference evidence="1" key="1">
    <citation type="submission" date="2022-11" db="EMBL/GenBank/DDBJ databases">
        <title>Genome Sequence of Boeremia exigua.</title>
        <authorList>
            <person name="Buettner E."/>
        </authorList>
    </citation>
    <scope>NUCLEOTIDE SEQUENCE</scope>
    <source>
        <strain evidence="1">CU02</strain>
    </source>
</reference>
<protein>
    <submittedName>
        <fullName evidence="1">Uncharacterized protein</fullName>
    </submittedName>
</protein>
<evidence type="ECO:0000313" key="2">
    <source>
        <dbReference type="Proteomes" id="UP001153331"/>
    </source>
</evidence>
<proteinExistence type="predicted"/>
<evidence type="ECO:0000313" key="1">
    <source>
        <dbReference type="EMBL" id="KAJ8107024.1"/>
    </source>
</evidence>
<sequence>MHWPALLKINQDRPQRLERKARRKRRSASLSTAQSSAAARVDTASPTDRPFSENPYDMYHPNNANSIRCCTTKAFRYWVKPHLTPKTIEEDRTLVPRRVKLILDQLVFGRDLFSKTIPEDGSTVQVAQDIPNANIVTQEPKLSTDELKAYRDCEARCGKFLLGGLSSKAIEAMKKNGGLKSNGSKFVKVSVLSTHIGLAGLQNDTTDQMRKRRAEGLPLLVARMKQIHAFDPNDLDKPIKHMHECTEIHEHHMITKANSLFAAFKTLKDARDEAGVIDDGTSCGGMAMGAFSICRRRVKLAVDIASANSKQRIARRKELQATNVMVDWRNR</sequence>
<organism evidence="1 2">
    <name type="scientific">Boeremia exigua</name>
    <dbReference type="NCBI Taxonomy" id="749465"/>
    <lineage>
        <taxon>Eukaryota</taxon>
        <taxon>Fungi</taxon>
        <taxon>Dikarya</taxon>
        <taxon>Ascomycota</taxon>
        <taxon>Pezizomycotina</taxon>
        <taxon>Dothideomycetes</taxon>
        <taxon>Pleosporomycetidae</taxon>
        <taxon>Pleosporales</taxon>
        <taxon>Pleosporineae</taxon>
        <taxon>Didymellaceae</taxon>
        <taxon>Boeremia</taxon>
    </lineage>
</organism>